<dbReference type="InterPro" id="IPR000858">
    <property type="entry name" value="S_locus_glycoprot_dom"/>
</dbReference>
<feature type="chain" id="PRO_5040313454" description="Bulb-type lectin domain-containing protein" evidence="4">
    <location>
        <begin position="24"/>
        <end position="459"/>
    </location>
</feature>
<evidence type="ECO:0000259" key="5">
    <source>
        <dbReference type="PROSITE" id="PS50927"/>
    </source>
</evidence>
<keyword evidence="7" id="KW-1185">Reference proteome</keyword>
<evidence type="ECO:0000256" key="2">
    <source>
        <dbReference type="ARBA" id="ARBA00023157"/>
    </source>
</evidence>
<dbReference type="Gene3D" id="2.90.10.10">
    <property type="entry name" value="Bulb-type lectin domain"/>
    <property type="match status" value="1"/>
</dbReference>
<evidence type="ECO:0000313" key="7">
    <source>
        <dbReference type="Proteomes" id="UP001141552"/>
    </source>
</evidence>
<keyword evidence="1 4" id="KW-0732">Signal</keyword>
<dbReference type="PANTHER" id="PTHR32444:SF128">
    <property type="entry name" value="CURCULIN-LIKE (MANNOSE-BINDING) LECTIN FAMILY PROTEIN"/>
    <property type="match status" value="1"/>
</dbReference>
<dbReference type="Proteomes" id="UP001141552">
    <property type="component" value="Unassembled WGS sequence"/>
</dbReference>
<dbReference type="InterPro" id="IPR036426">
    <property type="entry name" value="Bulb-type_lectin_dom_sf"/>
</dbReference>
<keyword evidence="2" id="KW-1015">Disulfide bond</keyword>
<comment type="caution">
    <text evidence="6">The sequence shown here is derived from an EMBL/GenBank/DDBJ whole genome shotgun (WGS) entry which is preliminary data.</text>
</comment>
<name>A0A9Q0G3W5_9ROSI</name>
<accession>A0A9Q0G3W5</accession>
<dbReference type="CDD" id="cd00028">
    <property type="entry name" value="B_lectin"/>
    <property type="match status" value="1"/>
</dbReference>
<keyword evidence="3" id="KW-0325">Glycoprotein</keyword>
<reference evidence="6" key="1">
    <citation type="submission" date="2022-02" db="EMBL/GenBank/DDBJ databases">
        <authorList>
            <person name="Henning P.M."/>
            <person name="McCubbin A.G."/>
            <person name="Shore J.S."/>
        </authorList>
    </citation>
    <scope>NUCLEOTIDE SEQUENCE</scope>
    <source>
        <strain evidence="6">F60SS</strain>
        <tissue evidence="6">Leaves</tissue>
    </source>
</reference>
<protein>
    <recommendedName>
        <fullName evidence="5">Bulb-type lectin domain-containing protein</fullName>
    </recommendedName>
</protein>
<dbReference type="AlphaFoldDB" id="A0A9Q0G3W5"/>
<gene>
    <name evidence="6" type="ORF">Tsubulata_005904</name>
</gene>
<dbReference type="GO" id="GO:0048544">
    <property type="term" value="P:recognition of pollen"/>
    <property type="evidence" value="ECO:0007669"/>
    <property type="project" value="InterPro"/>
</dbReference>
<dbReference type="PANTHER" id="PTHR32444">
    <property type="entry name" value="BULB-TYPE LECTIN DOMAIN-CONTAINING PROTEIN"/>
    <property type="match status" value="1"/>
</dbReference>
<dbReference type="SUPFAM" id="SSF51110">
    <property type="entry name" value="alpha-D-mannose-specific plant lectins"/>
    <property type="match status" value="1"/>
</dbReference>
<dbReference type="Pfam" id="PF00954">
    <property type="entry name" value="S_locus_glycop"/>
    <property type="match status" value="1"/>
</dbReference>
<dbReference type="Pfam" id="PF01453">
    <property type="entry name" value="B_lectin"/>
    <property type="match status" value="1"/>
</dbReference>
<evidence type="ECO:0000256" key="1">
    <source>
        <dbReference type="ARBA" id="ARBA00022729"/>
    </source>
</evidence>
<dbReference type="Pfam" id="PF08276">
    <property type="entry name" value="PAN_2"/>
    <property type="match status" value="1"/>
</dbReference>
<feature type="domain" description="Bulb-type lectin" evidence="5">
    <location>
        <begin position="25"/>
        <end position="164"/>
    </location>
</feature>
<evidence type="ECO:0000313" key="6">
    <source>
        <dbReference type="EMBL" id="KAJ4842920.1"/>
    </source>
</evidence>
<dbReference type="EMBL" id="JAKUCV010002361">
    <property type="protein sequence ID" value="KAJ4842920.1"/>
    <property type="molecule type" value="Genomic_DNA"/>
</dbReference>
<dbReference type="OrthoDB" id="1936886at2759"/>
<reference evidence="6" key="2">
    <citation type="journal article" date="2023" name="Plants (Basel)">
        <title>Annotation of the Turnera subulata (Passifloraceae) Draft Genome Reveals the S-Locus Evolved after the Divergence of Turneroideae from Passifloroideae in a Stepwise Manner.</title>
        <authorList>
            <person name="Henning P.M."/>
            <person name="Roalson E.H."/>
            <person name="Mir W."/>
            <person name="McCubbin A.G."/>
            <person name="Shore J.S."/>
        </authorList>
    </citation>
    <scope>NUCLEOTIDE SEQUENCE</scope>
    <source>
        <strain evidence="6">F60SS</strain>
    </source>
</reference>
<organism evidence="6 7">
    <name type="scientific">Turnera subulata</name>
    <dbReference type="NCBI Taxonomy" id="218843"/>
    <lineage>
        <taxon>Eukaryota</taxon>
        <taxon>Viridiplantae</taxon>
        <taxon>Streptophyta</taxon>
        <taxon>Embryophyta</taxon>
        <taxon>Tracheophyta</taxon>
        <taxon>Spermatophyta</taxon>
        <taxon>Magnoliopsida</taxon>
        <taxon>eudicotyledons</taxon>
        <taxon>Gunneridae</taxon>
        <taxon>Pentapetalae</taxon>
        <taxon>rosids</taxon>
        <taxon>fabids</taxon>
        <taxon>Malpighiales</taxon>
        <taxon>Passifloraceae</taxon>
        <taxon>Turnera</taxon>
    </lineage>
</organism>
<evidence type="ECO:0000256" key="4">
    <source>
        <dbReference type="SAM" id="SignalP"/>
    </source>
</evidence>
<proteinExistence type="predicted"/>
<dbReference type="SMART" id="SM00108">
    <property type="entry name" value="B_lectin"/>
    <property type="match status" value="1"/>
</dbReference>
<dbReference type="InterPro" id="IPR001480">
    <property type="entry name" value="Bulb-type_lectin_dom"/>
</dbReference>
<dbReference type="PROSITE" id="PS50927">
    <property type="entry name" value="BULB_LECTIN"/>
    <property type="match status" value="1"/>
</dbReference>
<feature type="signal peptide" evidence="4">
    <location>
        <begin position="1"/>
        <end position="23"/>
    </location>
</feature>
<evidence type="ECO:0000256" key="3">
    <source>
        <dbReference type="ARBA" id="ARBA00023180"/>
    </source>
</evidence>
<dbReference type="InterPro" id="IPR003609">
    <property type="entry name" value="Pan_app"/>
</dbReference>
<sequence>MANALIPLLTISCCLALASVAPAQNDTLKPGNFLRDYEQLISAGGRFRLGFFSTSTESSRALGSAGPRYLGIWRYDGSFPLYYAWVGNREKPVPDSSGTLAIDEYGRLKISYQGGPPIFLNNSTMPPFAARNSSGGGRITATLLDTGNLVVRQLSTNGTTGRILWQSFDYPHNVLLPGMKLGMNLKTGQNWTLTSWLSDTVPAPGAFRLGLDPSGANQMLVWRRDEIYWSSGEWKNGSFQSAPVLTLFKDIYDFRFVATEEERYFTYSIKEKVNVLSKWDLDTLGVITVLTQNRIGTNNSWTFESTSPCFYDRYNYSAVCLTEKPSKCRNNSQGFVPKRGYLDYSGSLGYSFGASLAPSDCHAQCWGNCSCGAYSSASSSDGTTCEFWKAGTKFTPDDNFGFVYLLTDLGRTTATKILLDLNTEPTDNMEPEMMLEEEDFLNSNEYDGATNNIDFIVVK</sequence>